<feature type="non-terminal residue" evidence="7">
    <location>
        <position position="649"/>
    </location>
</feature>
<feature type="domain" description="SWIM-type" evidence="6">
    <location>
        <begin position="254"/>
        <end position="287"/>
    </location>
</feature>
<feature type="region of interest" description="Disordered" evidence="5">
    <location>
        <begin position="413"/>
        <end position="508"/>
    </location>
</feature>
<feature type="compositionally biased region" description="Low complexity" evidence="5">
    <location>
        <begin position="413"/>
        <end position="422"/>
    </location>
</feature>
<proteinExistence type="predicted"/>
<dbReference type="InterPro" id="IPR006564">
    <property type="entry name" value="Znf_PMZ"/>
</dbReference>
<organism evidence="7 8">
    <name type="scientific">Thlaspi arvense</name>
    <name type="common">Field penny-cress</name>
    <dbReference type="NCBI Taxonomy" id="13288"/>
    <lineage>
        <taxon>Eukaryota</taxon>
        <taxon>Viridiplantae</taxon>
        <taxon>Streptophyta</taxon>
        <taxon>Embryophyta</taxon>
        <taxon>Tracheophyta</taxon>
        <taxon>Spermatophyta</taxon>
        <taxon>Magnoliopsida</taxon>
        <taxon>eudicotyledons</taxon>
        <taxon>Gunneridae</taxon>
        <taxon>Pentapetalae</taxon>
        <taxon>rosids</taxon>
        <taxon>malvids</taxon>
        <taxon>Brassicales</taxon>
        <taxon>Brassicaceae</taxon>
        <taxon>Thlaspideae</taxon>
        <taxon>Thlaspi</taxon>
    </lineage>
</organism>
<dbReference type="SMART" id="SM00575">
    <property type="entry name" value="ZnF_PMZ"/>
    <property type="match status" value="1"/>
</dbReference>
<dbReference type="PROSITE" id="PS50966">
    <property type="entry name" value="ZF_SWIM"/>
    <property type="match status" value="1"/>
</dbReference>
<dbReference type="PANTHER" id="PTHR31973">
    <property type="entry name" value="POLYPROTEIN, PUTATIVE-RELATED"/>
    <property type="match status" value="1"/>
</dbReference>
<reference evidence="7 8" key="1">
    <citation type="submission" date="2022-03" db="EMBL/GenBank/DDBJ databases">
        <authorList>
            <person name="Nunn A."/>
            <person name="Chopra R."/>
            <person name="Nunn A."/>
            <person name="Contreras Garrido A."/>
        </authorList>
    </citation>
    <scope>NUCLEOTIDE SEQUENCE [LARGE SCALE GENOMIC DNA]</scope>
</reference>
<keyword evidence="8" id="KW-1185">Reference proteome</keyword>
<dbReference type="GO" id="GO:0008270">
    <property type="term" value="F:zinc ion binding"/>
    <property type="evidence" value="ECO:0007669"/>
    <property type="project" value="UniProtKB-KW"/>
</dbReference>
<feature type="region of interest" description="Disordered" evidence="5">
    <location>
        <begin position="321"/>
        <end position="351"/>
    </location>
</feature>
<dbReference type="AlphaFoldDB" id="A0AAU9T980"/>
<keyword evidence="1" id="KW-0479">Metal-binding</keyword>
<dbReference type="PANTHER" id="PTHR31973:SF188">
    <property type="entry name" value="POLYPROTEIN, PUTATIVE-RELATED"/>
    <property type="match status" value="1"/>
</dbReference>
<keyword evidence="2 4" id="KW-0863">Zinc-finger</keyword>
<evidence type="ECO:0000313" key="8">
    <source>
        <dbReference type="Proteomes" id="UP000836841"/>
    </source>
</evidence>
<keyword evidence="3" id="KW-0862">Zinc</keyword>
<evidence type="ECO:0000256" key="1">
    <source>
        <dbReference type="ARBA" id="ARBA00022723"/>
    </source>
</evidence>
<dbReference type="Pfam" id="PF04434">
    <property type="entry name" value="SWIM"/>
    <property type="match status" value="1"/>
</dbReference>
<evidence type="ECO:0000256" key="3">
    <source>
        <dbReference type="ARBA" id="ARBA00022833"/>
    </source>
</evidence>
<sequence length="649" mass="72900">MDLGERDCIEIGELDASRPERMMCFDLFFNVGGYWARDGSYLGGDPHEGGTHVCKGFNVKKVLMLLVDFIGYEDNMSKISWFPPETPTEREDIEDDETMQKAAHYGIAASALTLFVVRSDDPFIEQMTDCPWRIYASINSSSPRVVIRSLQEEHNCTWCGKVTLLTNARIAVLYIEEFIENPNISGMQLQNRLLKRNINEYDPVAHADLKINIWVPWTRAISLLDQQIDLAKYCMPLPCGLGKYEVTYRNTERYIVHLRNKVDCSCRLFLVSGIPCSHICSALRLEKQAEQNPRTLISSWYSTENLKRCCESHMGPKITTDEMVRPPFFKSPGGRPPGKKRKKEKGEKEAPGVGKRGIKIVSFLFLDENAFIVATMVKKATTRPDVKMLKNHSLLQPGSLAVSASAWDSAETADSAEAASSSQPVQNETWRPWGDAEGGSLSQPAEDLPNLSCALPKRKPGRPPKYPQKGASSSQPSSETIKPHKRASSSQSTYDRGPTTIPRESYGIFTSPITGDDYIQVGRSMISARDNTILPSTLYNSRERKKLDVARGRSCGRGRGRASYKGHTNNYHNEILHLLHNQSILFNFTTYITTLELLHHHPHVLILLSILLDSLLGKNMEADNFIMTAVNISPHHTVIHKVPFFITVD</sequence>
<evidence type="ECO:0000259" key="6">
    <source>
        <dbReference type="PROSITE" id="PS50966"/>
    </source>
</evidence>
<evidence type="ECO:0000313" key="7">
    <source>
        <dbReference type="EMBL" id="CAH2079016.1"/>
    </source>
</evidence>
<dbReference type="Proteomes" id="UP000836841">
    <property type="component" value="Chromosome 7"/>
</dbReference>
<protein>
    <recommendedName>
        <fullName evidence="6">SWIM-type domain-containing protein</fullName>
    </recommendedName>
</protein>
<dbReference type="EMBL" id="OU466863">
    <property type="protein sequence ID" value="CAH2079016.1"/>
    <property type="molecule type" value="Genomic_DNA"/>
</dbReference>
<dbReference type="InterPro" id="IPR007527">
    <property type="entry name" value="Znf_SWIM"/>
</dbReference>
<evidence type="ECO:0000256" key="4">
    <source>
        <dbReference type="PROSITE-ProRule" id="PRU00325"/>
    </source>
</evidence>
<evidence type="ECO:0000256" key="2">
    <source>
        <dbReference type="ARBA" id="ARBA00022771"/>
    </source>
</evidence>
<feature type="compositionally biased region" description="Polar residues" evidence="5">
    <location>
        <begin position="471"/>
        <end position="480"/>
    </location>
</feature>
<gene>
    <name evidence="7" type="ORF">TAV2_LOCUS24809</name>
</gene>
<name>A0AAU9T980_THLAR</name>
<evidence type="ECO:0000256" key="5">
    <source>
        <dbReference type="SAM" id="MobiDB-lite"/>
    </source>
</evidence>
<accession>A0AAU9T980</accession>